<feature type="compositionally biased region" description="Low complexity" evidence="1">
    <location>
        <begin position="480"/>
        <end position="496"/>
    </location>
</feature>
<dbReference type="PANTHER" id="PTHR23011">
    <property type="entry name" value="CYCLIC NUCLEOTIDE-BINDING DOMAIN CONTAINING PROTEIN"/>
    <property type="match status" value="1"/>
</dbReference>
<dbReference type="EnsemblMetazoa" id="CLYHEMT020956.2">
    <property type="protein sequence ID" value="CLYHEMP020956.2"/>
    <property type="gene ID" value="CLYHEMG020956"/>
</dbReference>
<evidence type="ECO:0000313" key="3">
    <source>
        <dbReference type="EnsemblMetazoa" id="CLYHEMP020956.1"/>
    </source>
</evidence>
<dbReference type="Pfam" id="PF00027">
    <property type="entry name" value="cNMP_binding"/>
    <property type="match status" value="1"/>
</dbReference>
<dbReference type="Gene3D" id="2.60.120.10">
    <property type="entry name" value="Jelly Rolls"/>
    <property type="match status" value="2"/>
</dbReference>
<dbReference type="PANTHER" id="PTHR23011:SF42">
    <property type="entry name" value="CYCLIC NUCLEOTIDE-BINDING DOMAIN-CONTAINING PROTEIN"/>
    <property type="match status" value="1"/>
</dbReference>
<dbReference type="OrthoDB" id="166212at2759"/>
<proteinExistence type="predicted"/>
<dbReference type="PROSITE" id="PS00889">
    <property type="entry name" value="CNMP_BINDING_2"/>
    <property type="match status" value="1"/>
</dbReference>
<feature type="region of interest" description="Disordered" evidence="1">
    <location>
        <begin position="479"/>
        <end position="498"/>
    </location>
</feature>
<organism evidence="3 4">
    <name type="scientific">Clytia hemisphaerica</name>
    <dbReference type="NCBI Taxonomy" id="252671"/>
    <lineage>
        <taxon>Eukaryota</taxon>
        <taxon>Metazoa</taxon>
        <taxon>Cnidaria</taxon>
        <taxon>Hydrozoa</taxon>
        <taxon>Hydroidolina</taxon>
        <taxon>Leptothecata</taxon>
        <taxon>Obeliida</taxon>
        <taxon>Clytiidae</taxon>
        <taxon>Clytia</taxon>
    </lineage>
</organism>
<keyword evidence="4" id="KW-1185">Reference proteome</keyword>
<evidence type="ECO:0000256" key="1">
    <source>
        <dbReference type="SAM" id="MobiDB-lite"/>
    </source>
</evidence>
<dbReference type="RefSeq" id="XP_066911430.1">
    <property type="nucleotide sequence ID" value="XM_067055329.1"/>
</dbReference>
<dbReference type="InterPro" id="IPR018488">
    <property type="entry name" value="cNMP-bd_CS"/>
</dbReference>
<dbReference type="GeneID" id="136798680"/>
<feature type="domain" description="Cyclic nucleotide-binding" evidence="2">
    <location>
        <begin position="268"/>
        <end position="380"/>
    </location>
</feature>
<accession>A0A7M5XEW4</accession>
<protein>
    <recommendedName>
        <fullName evidence="2">Cyclic nucleotide-binding domain-containing protein</fullName>
    </recommendedName>
</protein>
<dbReference type="SUPFAM" id="SSF51206">
    <property type="entry name" value="cAMP-binding domain-like"/>
    <property type="match status" value="2"/>
</dbReference>
<dbReference type="InterPro" id="IPR014710">
    <property type="entry name" value="RmlC-like_jellyroll"/>
</dbReference>
<dbReference type="RefSeq" id="XP_066911431.1">
    <property type="nucleotide sequence ID" value="XM_067055330.1"/>
</dbReference>
<dbReference type="CDD" id="cd00038">
    <property type="entry name" value="CAP_ED"/>
    <property type="match status" value="1"/>
</dbReference>
<evidence type="ECO:0000259" key="2">
    <source>
        <dbReference type="PROSITE" id="PS50042"/>
    </source>
</evidence>
<sequence>MESEKRESSIDTNLTTDESPSRPLKRLTKKESRLNQFLKDLVSNAEQHKSRSIFLRTIQDRSSIVYNNKDRKNMATHGNSVVDNIFDSVLKDSLHRRIRRLTADIEGNIKIKESKDGTKLPAIVMMDTHVNLETPRIVPRPFSPVEKQSAKMFLKKIKAFKERRRKNCSIVLLGKMALYSKRLLTSMASFSYDNTPKTTVMEAWELANSSNEESYLSNTLIPFNREDFTKNAEHVGCEVPTWAKEVLRREGPSRTVNDVYGLLRMLSILKKFNEKFTYSVRAVMCRMFTYSKVPRKRIVLREGHIGHDFYLIYTGSVFVNKQVFNKFTQKNEWKTVNVLRRGDSFGELALLQLNSFRSATIVTRDDTEFLIVPRDVFSNVCPKALDAELNIKIDLIKETRVFQTWSEESLQALCLDSRVNQYPTNSVIVGNSKRNEEWLFMCLEGKCMAVKRLKFDPKDYATTPCNRSHTLDDVEENPLIPSINIRSPSSSSATSTSKDRILQDWTNKFKRNDNCNLPNIIIEDHAEDDFHDVLEHSDEISVIRANAKEAIKQQQNEVISNLQKRSKDEAKSDIFMNIACLTTGDIFNFSSFMEMDKDSYDEDETSLISLGCKVVQIRRDSFFYLINSRNLYMAKEIAELSRYPNNEQLVEIQNQSKLENVSSKISS</sequence>
<dbReference type="InterPro" id="IPR018490">
    <property type="entry name" value="cNMP-bd_dom_sf"/>
</dbReference>
<reference evidence="3" key="1">
    <citation type="submission" date="2021-01" db="UniProtKB">
        <authorList>
            <consortium name="EnsemblMetazoa"/>
        </authorList>
    </citation>
    <scope>IDENTIFICATION</scope>
</reference>
<dbReference type="AlphaFoldDB" id="A0A7M5XEW4"/>
<dbReference type="Proteomes" id="UP000594262">
    <property type="component" value="Unplaced"/>
</dbReference>
<dbReference type="SMART" id="SM00100">
    <property type="entry name" value="cNMP"/>
    <property type="match status" value="1"/>
</dbReference>
<name>A0A7M5XEW4_9CNID</name>
<dbReference type="PROSITE" id="PS50042">
    <property type="entry name" value="CNMP_BINDING_3"/>
    <property type="match status" value="1"/>
</dbReference>
<feature type="region of interest" description="Disordered" evidence="1">
    <location>
        <begin position="1"/>
        <end position="28"/>
    </location>
</feature>
<dbReference type="InterPro" id="IPR000595">
    <property type="entry name" value="cNMP-bd_dom"/>
</dbReference>
<evidence type="ECO:0000313" key="4">
    <source>
        <dbReference type="Proteomes" id="UP000594262"/>
    </source>
</evidence>
<dbReference type="EnsemblMetazoa" id="CLYHEMT020956.1">
    <property type="protein sequence ID" value="CLYHEMP020956.1"/>
    <property type="gene ID" value="CLYHEMG020956"/>
</dbReference>